<sequence length="219" mass="24331">MEIKLKDVYNSSLQTVKLCCPYCHSYCGFICSCVFHKIPNELENGRIIIGKCPACCNTALWLVNSKTELLLFPDVPTSAPKPNPDMPEDIKQIYLESCNVLKYSPRASAALSRLAIDKLTMSFSNKGKLNDRISDMKSKGLPSDIVKALDIVRVVGNNAVHPGEIDLTSNDKELALSLLKLLNIIVQNFITTKNEINELYDGLPTQSLKAIQKRDSKSK</sequence>
<dbReference type="RefSeq" id="WP_172576775.1">
    <property type="nucleotide sequence ID" value="NZ_BLAP01000013.1"/>
</dbReference>
<dbReference type="PROSITE" id="PS51257">
    <property type="entry name" value="PROKAR_LIPOPROTEIN"/>
    <property type="match status" value="1"/>
</dbReference>
<evidence type="ECO:0000313" key="2">
    <source>
        <dbReference type="EMBL" id="GET11653.1"/>
    </source>
</evidence>
<dbReference type="EMBL" id="BLAP01000013">
    <property type="protein sequence ID" value="GET11653.1"/>
    <property type="molecule type" value="Genomic_DNA"/>
</dbReference>
<dbReference type="InterPro" id="IPR025285">
    <property type="entry name" value="DUF4145"/>
</dbReference>
<name>A0A6F9Y269_9LACO</name>
<comment type="caution">
    <text evidence="2">The sequence shown here is derived from an EMBL/GenBank/DDBJ whole genome shotgun (WGS) entry which is preliminary data.</text>
</comment>
<protein>
    <recommendedName>
        <fullName evidence="1">DUF4145 domain-containing protein</fullName>
    </recommendedName>
</protein>
<accession>A0A6F9Y269</accession>
<organism evidence="2">
    <name type="scientific">Ligilactobacillus agilis</name>
    <dbReference type="NCBI Taxonomy" id="1601"/>
    <lineage>
        <taxon>Bacteria</taxon>
        <taxon>Bacillati</taxon>
        <taxon>Bacillota</taxon>
        <taxon>Bacilli</taxon>
        <taxon>Lactobacillales</taxon>
        <taxon>Lactobacillaceae</taxon>
        <taxon>Ligilactobacillus</taxon>
    </lineage>
</organism>
<feature type="domain" description="DUF4145" evidence="1">
    <location>
        <begin position="99"/>
        <end position="179"/>
    </location>
</feature>
<reference evidence="2" key="1">
    <citation type="submission" date="2019-10" db="EMBL/GenBank/DDBJ databases">
        <title>Lactobacillus agilis SN811 Whole Genome Sequencing Project.</title>
        <authorList>
            <person name="Suzuki S."/>
            <person name="Endo A."/>
            <person name="Maeno S."/>
            <person name="Shiwa Y."/>
            <person name="Matsutani M."/>
            <person name="Kajikawa A."/>
        </authorList>
    </citation>
    <scope>NUCLEOTIDE SEQUENCE</scope>
    <source>
        <strain evidence="2">SN811</strain>
    </source>
</reference>
<dbReference type="Proteomes" id="UP000494160">
    <property type="component" value="Unassembled WGS sequence"/>
</dbReference>
<dbReference type="Pfam" id="PF13643">
    <property type="entry name" value="DUF4145"/>
    <property type="match status" value="1"/>
</dbReference>
<gene>
    <name evidence="2" type="ORF">SN811_01530</name>
</gene>
<evidence type="ECO:0000259" key="1">
    <source>
        <dbReference type="Pfam" id="PF13643"/>
    </source>
</evidence>
<dbReference type="AlphaFoldDB" id="A0A6F9Y269"/>
<proteinExistence type="predicted"/>